<accession>A0A370E1B3</accession>
<sequence>MKDLKLSVLINAIDKFSAPAKKIAGVSEKMAACLHDGQKALNDLGRKGQAIKHLKALESRLGKTSDEMSKARNRTAQLGREIAATAKPTKKLQREFETVRRKSDALRKRHREQRDELRKLRGELRGAGLDTRKLGEVQRKIAGDIDVATKKMEHMADITAKLDKARQHYDRRLQRAANVALVAGGLDRLGRGALNMVSAPIDRMRQVERSRGELSSLGIGKNGIDQIAQRGRQMASKLAGITTAAFVSASYDIKSGISSLSDKGVADMTELSALTAKATKANIGQMTSLFATGYGSFKKSLYADVSDQEFGQIFSASLAKSVKQFKTDGDKMQQSIQSMGSGLAESGASLADQFTALGMLQQKMEAGVAGTVMSALERSAGQAQARFQKMGIDIETLDENGNLRKLPELLEDMQKTFGAKYTTQTGTQIQQAFGSGEAVKFFKALWGQQDTFRANAKALEEVQRQGTAFTRTMAKAMDSNMDARLQLMQQRWDVIKEKLGYALIPILEWAVPVLEKVANGISDMVENGGMMPKLIMGFVGAIGIVATVAAPLITAFASLATAMAWAGYMAKKYRASMMADGLSPGGSNGKGRRGGRGKGGNRKGGKGWRGLASKAGGFFKGKAGMLGAGLSTVAIGSTLMDSQMSAGEKAAAMTQDATAIGGAIAGAKVGAMAGAILGPVGAIVGGLAGSLIGGLSGDYLGGKIAGFFDSDNIGNKIAKASEPVKKATGAALVGTTLMASTVMAATPIAAPAATQHTDNSTHSYQLTIQQLPGEDPQALTERIMHEIERRQQQRQREGLHDDL</sequence>
<dbReference type="EMBL" id="QFXD01000091">
    <property type="protein sequence ID" value="RDH91916.1"/>
    <property type="molecule type" value="Genomic_DNA"/>
</dbReference>
<feature type="compositionally biased region" description="Basic residues" evidence="2">
    <location>
        <begin position="590"/>
        <end position="606"/>
    </location>
</feature>
<evidence type="ECO:0000313" key="6">
    <source>
        <dbReference type="Proteomes" id="UP000255508"/>
    </source>
</evidence>
<dbReference type="NCBIfam" id="TIGR01760">
    <property type="entry name" value="tape_meas_TP901"/>
    <property type="match status" value="1"/>
</dbReference>
<gene>
    <name evidence="5" type="ORF">DIZ79_04830</name>
</gene>
<feature type="region of interest" description="Disordered" evidence="2">
    <location>
        <begin position="584"/>
        <end position="609"/>
    </location>
</feature>
<comment type="caution">
    <text evidence="5">The sequence shown here is derived from an EMBL/GenBank/DDBJ whole genome shotgun (WGS) entry which is preliminary data.</text>
</comment>
<evidence type="ECO:0000256" key="3">
    <source>
        <dbReference type="SAM" id="Phobius"/>
    </source>
</evidence>
<feature type="transmembrane region" description="Helical" evidence="3">
    <location>
        <begin position="535"/>
        <end position="568"/>
    </location>
</feature>
<keyword evidence="3" id="KW-0472">Membrane</keyword>
<dbReference type="InterPro" id="IPR010090">
    <property type="entry name" value="Phage_tape_meas"/>
</dbReference>
<evidence type="ECO:0000259" key="4">
    <source>
        <dbReference type="Pfam" id="PF10145"/>
    </source>
</evidence>
<evidence type="ECO:0000313" key="5">
    <source>
        <dbReference type="EMBL" id="RDH91916.1"/>
    </source>
</evidence>
<keyword evidence="1" id="KW-0175">Coiled coil</keyword>
<feature type="coiled-coil region" evidence="1">
    <location>
        <begin position="54"/>
        <end position="123"/>
    </location>
</feature>
<evidence type="ECO:0000256" key="2">
    <source>
        <dbReference type="SAM" id="MobiDB-lite"/>
    </source>
</evidence>
<evidence type="ECO:0000256" key="1">
    <source>
        <dbReference type="SAM" id="Coils"/>
    </source>
</evidence>
<proteinExistence type="predicted"/>
<protein>
    <submittedName>
        <fullName evidence="5">Phage tail tape measure protein</fullName>
    </submittedName>
</protein>
<feature type="domain" description="Phage tail tape measure protein" evidence="4">
    <location>
        <begin position="236"/>
        <end position="434"/>
    </location>
</feature>
<name>A0A370E1B3_9GAMM</name>
<dbReference type="Pfam" id="PF10145">
    <property type="entry name" value="PhageMin_Tail"/>
    <property type="match status" value="1"/>
</dbReference>
<dbReference type="AlphaFoldDB" id="A0A370E1B3"/>
<keyword evidence="3" id="KW-0812">Transmembrane</keyword>
<reference evidence="5 6" key="1">
    <citation type="journal article" date="2018" name="ISME J.">
        <title>Endosymbiont genomes yield clues of tubeworm success.</title>
        <authorList>
            <person name="Li Y."/>
            <person name="Liles M.R."/>
            <person name="Halanych K.M."/>
        </authorList>
    </citation>
    <scope>NUCLEOTIDE SEQUENCE [LARGE SCALE GENOMIC DNA]</scope>
    <source>
        <strain evidence="5">A1422</strain>
    </source>
</reference>
<keyword evidence="3" id="KW-1133">Transmembrane helix</keyword>
<dbReference type="Proteomes" id="UP000255508">
    <property type="component" value="Unassembled WGS sequence"/>
</dbReference>
<organism evidence="5 6">
    <name type="scientific">endosymbiont of Lamellibrachia luymesi</name>
    <dbReference type="NCBI Taxonomy" id="2200907"/>
    <lineage>
        <taxon>Bacteria</taxon>
        <taxon>Pseudomonadati</taxon>
        <taxon>Pseudomonadota</taxon>
        <taxon>Gammaproteobacteria</taxon>
        <taxon>sulfur-oxidizing symbionts</taxon>
    </lineage>
</organism>